<dbReference type="InterPro" id="IPR004045">
    <property type="entry name" value="Glutathione_S-Trfase_N"/>
</dbReference>
<dbReference type="Proteomes" id="UP001172673">
    <property type="component" value="Unassembled WGS sequence"/>
</dbReference>
<dbReference type="GO" id="GO:0004364">
    <property type="term" value="F:glutathione transferase activity"/>
    <property type="evidence" value="ECO:0007669"/>
    <property type="project" value="UniProtKB-EC"/>
</dbReference>
<dbReference type="Gene3D" id="3.40.30.10">
    <property type="entry name" value="Glutaredoxin"/>
    <property type="match status" value="1"/>
</dbReference>
<dbReference type="PANTHER" id="PTHR44051:SF8">
    <property type="entry name" value="GLUTATHIONE S-TRANSFERASE GSTA"/>
    <property type="match status" value="1"/>
</dbReference>
<dbReference type="PROSITE" id="PS50404">
    <property type="entry name" value="GST_NTER"/>
    <property type="match status" value="1"/>
</dbReference>
<evidence type="ECO:0000313" key="3">
    <source>
        <dbReference type="EMBL" id="KAJ9607627.1"/>
    </source>
</evidence>
<feature type="domain" description="GST N-terminal" evidence="2">
    <location>
        <begin position="4"/>
        <end position="59"/>
    </location>
</feature>
<dbReference type="AlphaFoldDB" id="A0AA38X695"/>
<dbReference type="InterPro" id="IPR036249">
    <property type="entry name" value="Thioredoxin-like_sf"/>
</dbReference>
<evidence type="ECO:0000259" key="2">
    <source>
        <dbReference type="PROSITE" id="PS50404"/>
    </source>
</evidence>
<keyword evidence="4" id="KW-1185">Reference proteome</keyword>
<evidence type="ECO:0000256" key="1">
    <source>
        <dbReference type="ARBA" id="ARBA00007409"/>
    </source>
</evidence>
<gene>
    <name evidence="3" type="primary">GST2_3</name>
    <name evidence="3" type="ORF">H2200_007705</name>
</gene>
<sequence>MAPKPQIKLYTDSTPNGIKVSMALEELGLPYEFEHIDISTNRQKEPWFLEINPNGRTPL</sequence>
<dbReference type="SUPFAM" id="SSF52833">
    <property type="entry name" value="Thioredoxin-like"/>
    <property type="match status" value="1"/>
</dbReference>
<organism evidence="3 4">
    <name type="scientific">Cladophialophora chaetospira</name>
    <dbReference type="NCBI Taxonomy" id="386627"/>
    <lineage>
        <taxon>Eukaryota</taxon>
        <taxon>Fungi</taxon>
        <taxon>Dikarya</taxon>
        <taxon>Ascomycota</taxon>
        <taxon>Pezizomycotina</taxon>
        <taxon>Eurotiomycetes</taxon>
        <taxon>Chaetothyriomycetidae</taxon>
        <taxon>Chaetothyriales</taxon>
        <taxon>Herpotrichiellaceae</taxon>
        <taxon>Cladophialophora</taxon>
    </lineage>
</organism>
<comment type="caution">
    <text evidence="3">The sequence shown here is derived from an EMBL/GenBank/DDBJ whole genome shotgun (WGS) entry which is preliminary data.</text>
</comment>
<name>A0AA38X695_9EURO</name>
<proteinExistence type="inferred from homology"/>
<dbReference type="PANTHER" id="PTHR44051">
    <property type="entry name" value="GLUTATHIONE S-TRANSFERASE-RELATED"/>
    <property type="match status" value="1"/>
</dbReference>
<dbReference type="EC" id="2.5.1.18" evidence="3"/>
<dbReference type="Pfam" id="PF13409">
    <property type="entry name" value="GST_N_2"/>
    <property type="match status" value="1"/>
</dbReference>
<accession>A0AA38X695</accession>
<protein>
    <submittedName>
        <fullName evidence="3">Glutathione S-transferase 2</fullName>
        <ecNumber evidence="3">2.5.1.18</ecNumber>
    </submittedName>
</protein>
<keyword evidence="3" id="KW-0808">Transferase</keyword>
<dbReference type="EMBL" id="JAPDRK010000011">
    <property type="protein sequence ID" value="KAJ9607627.1"/>
    <property type="molecule type" value="Genomic_DNA"/>
</dbReference>
<evidence type="ECO:0000313" key="4">
    <source>
        <dbReference type="Proteomes" id="UP001172673"/>
    </source>
</evidence>
<reference evidence="3" key="1">
    <citation type="submission" date="2022-10" db="EMBL/GenBank/DDBJ databases">
        <title>Culturing micro-colonial fungi from biological soil crusts in the Mojave desert and describing Neophaeococcomyces mojavensis, and introducing the new genera and species Taxawa tesnikishii.</title>
        <authorList>
            <person name="Kurbessoian T."/>
            <person name="Stajich J.E."/>
        </authorList>
    </citation>
    <scope>NUCLEOTIDE SEQUENCE</scope>
    <source>
        <strain evidence="3">TK_41</strain>
    </source>
</reference>
<comment type="similarity">
    <text evidence="1">Belongs to the GST superfamily.</text>
</comment>